<evidence type="ECO:0008006" key="6">
    <source>
        <dbReference type="Google" id="ProtNLM"/>
    </source>
</evidence>
<dbReference type="InterPro" id="IPR013103">
    <property type="entry name" value="RVT_2"/>
</dbReference>
<dbReference type="InterPro" id="IPR007021">
    <property type="entry name" value="DUF659"/>
</dbReference>
<feature type="domain" description="Reverse transcriptase Ty1/copia-type" evidence="3">
    <location>
        <begin position="396"/>
        <end position="463"/>
    </location>
</feature>
<organism evidence="5">
    <name type="scientific">Fagus sylvatica</name>
    <name type="common">Beechnut</name>
    <dbReference type="NCBI Taxonomy" id="28930"/>
    <lineage>
        <taxon>Eukaryota</taxon>
        <taxon>Viridiplantae</taxon>
        <taxon>Streptophyta</taxon>
        <taxon>Embryophyta</taxon>
        <taxon>Tracheophyta</taxon>
        <taxon>Spermatophyta</taxon>
        <taxon>Magnoliopsida</taxon>
        <taxon>eudicotyledons</taxon>
        <taxon>Gunneridae</taxon>
        <taxon>Pentapetalae</taxon>
        <taxon>rosids</taxon>
        <taxon>fabids</taxon>
        <taxon>Fagales</taxon>
        <taxon>Fagaceae</taxon>
        <taxon>Fagus</taxon>
    </lineage>
</organism>
<feature type="region of interest" description="Disordered" evidence="1">
    <location>
        <begin position="563"/>
        <end position="584"/>
    </location>
</feature>
<evidence type="ECO:0000259" key="3">
    <source>
        <dbReference type="Pfam" id="PF07727"/>
    </source>
</evidence>
<feature type="domain" description="Reverse transcriptase Ty1/copia-type" evidence="3">
    <location>
        <begin position="321"/>
        <end position="374"/>
    </location>
</feature>
<evidence type="ECO:0000259" key="4">
    <source>
        <dbReference type="Pfam" id="PF13976"/>
    </source>
</evidence>
<dbReference type="InterPro" id="IPR012337">
    <property type="entry name" value="RNaseH-like_sf"/>
</dbReference>
<dbReference type="Pfam" id="PF07727">
    <property type="entry name" value="RVT_2"/>
    <property type="match status" value="2"/>
</dbReference>
<dbReference type="EMBL" id="OIVN01001896">
    <property type="protein sequence ID" value="SPC98748.1"/>
    <property type="molecule type" value="Genomic_DNA"/>
</dbReference>
<feature type="domain" description="DUF659" evidence="2">
    <location>
        <begin position="657"/>
        <end position="796"/>
    </location>
</feature>
<accession>A0A2N9GH34</accession>
<proteinExistence type="predicted"/>
<evidence type="ECO:0000313" key="5">
    <source>
        <dbReference type="EMBL" id="SPC98748.1"/>
    </source>
</evidence>
<dbReference type="SUPFAM" id="SSF56672">
    <property type="entry name" value="DNA/RNA polymerases"/>
    <property type="match status" value="1"/>
</dbReference>
<dbReference type="InterPro" id="IPR043502">
    <property type="entry name" value="DNA/RNA_pol_sf"/>
</dbReference>
<sequence length="948" mass="107622">MTSNARTVFLRLSTPHDVWDAVSQTYFIGKDSSQMHELRCRAHERHQNGKFLADYYGALQLICLDPSLDQVRSQVLAQDPLPSVRNAFAFVRHEELCQATIMAVKTHDGSAMVVGASPQPLPMVSLANASTSSGNIGNFGFTDILTKKLIGLGRERGGLYYLDLKEAPMLEAGHVYQVGTKESKARDKIWLWHRRLGHPSFQYLQHLFPSLFSKVNVSNFHCEPCIYAKNHRVSFPLSFNKSDVPFSLIHTNVWGPSPIPTYTGVQWFVSFIDDCARKGYKCYHPHFGKLFVSMDVTFLKQEAYFPRGASDTSLQGEIGSKKTVGCKWVFMVKHKADGSVERYKAWLVAKGYTQTYGIDYHETFAPVAKINTIREEIYMDLPPSFTMAFDVGKVCNNEEGIRRLRDYLAEEFEMKDLGALRYFLGIEVAQSRHGIFLSQRKYVLDLLTEIGMLACQPIDIPIEQNHKLGDDHVDQVSTNKERYQRLVGRLIYLSHTRLDLAYVASVVSQFMHSPNEIHMDVVHRILWVKAHLLKILNLGIKACPKVSYEHMAEMQKMSDLAKQRKKPNLVSLPPHSGSTPKEGSASISEAVLPMKMKVPKNSPLEKAFNKQSRDKLDSLIARAFYSSGISFNFSRNPYWIEMVKYIANNNLAGYVPPGYNSLRTTLLQKERAHMEQLMKPIKSSWQDKGLSIVSDEWTDAQRRPLINFMGTSELGPIFLKAIDGTKEYKDKHYIALLLLDAISEVGPHKVVQVITDNAAIMKSTGSIVEAQYPRICWTPCIVHTLNLALKNICAAKNTEKNEVDFILEFTKPIYDMIRVVDTDTPIIHLVYDMWDTMIEKVKEVIFRYEDVQENETSSFFNVIYEILIDWWTTPLHSLNPKNKEEYGKGKSKKWDIGGDTWDEPFGGAGLLSIASLSLDKLELEVVLFDNSDDGDNDEEDDIVITGSS</sequence>
<dbReference type="PANTHER" id="PTHR32166:SF81">
    <property type="entry name" value="OS06G0658400 PROTEIN"/>
    <property type="match status" value="1"/>
</dbReference>
<evidence type="ECO:0000259" key="2">
    <source>
        <dbReference type="Pfam" id="PF04937"/>
    </source>
</evidence>
<dbReference type="Pfam" id="PF13976">
    <property type="entry name" value="gag_pre-integrs"/>
    <property type="match status" value="1"/>
</dbReference>
<dbReference type="AlphaFoldDB" id="A0A2N9GH34"/>
<evidence type="ECO:0000256" key="1">
    <source>
        <dbReference type="SAM" id="MobiDB-lite"/>
    </source>
</evidence>
<protein>
    <recommendedName>
        <fullName evidence="6">DUF659 domain-containing protein</fullName>
    </recommendedName>
</protein>
<reference evidence="5" key="1">
    <citation type="submission" date="2018-02" db="EMBL/GenBank/DDBJ databases">
        <authorList>
            <person name="Cohen D.B."/>
            <person name="Kent A.D."/>
        </authorList>
    </citation>
    <scope>NUCLEOTIDE SEQUENCE</scope>
</reference>
<dbReference type="Pfam" id="PF04937">
    <property type="entry name" value="DUF659"/>
    <property type="match status" value="1"/>
</dbReference>
<feature type="domain" description="GAG-pre-integrase" evidence="4">
    <location>
        <begin position="158"/>
        <end position="229"/>
    </location>
</feature>
<dbReference type="InterPro" id="IPR025724">
    <property type="entry name" value="GAG-pre-integrase_dom"/>
</dbReference>
<dbReference type="SUPFAM" id="SSF53098">
    <property type="entry name" value="Ribonuclease H-like"/>
    <property type="match status" value="1"/>
</dbReference>
<gene>
    <name evidence="5" type="ORF">FSB_LOCUS26630</name>
</gene>
<dbReference type="PANTHER" id="PTHR32166">
    <property type="entry name" value="OSJNBA0013A04.12 PROTEIN"/>
    <property type="match status" value="1"/>
</dbReference>
<name>A0A2N9GH34_FAGSY</name>